<evidence type="ECO:0000313" key="3">
    <source>
        <dbReference type="Proteomes" id="UP000318093"/>
    </source>
</evidence>
<organism evidence="2 3">
    <name type="scientific">Candidatus Segetimicrobium genomatis</name>
    <dbReference type="NCBI Taxonomy" id="2569760"/>
    <lineage>
        <taxon>Bacteria</taxon>
        <taxon>Bacillati</taxon>
        <taxon>Candidatus Sysuimicrobiota</taxon>
        <taxon>Candidatus Sysuimicrobiia</taxon>
        <taxon>Candidatus Sysuimicrobiales</taxon>
        <taxon>Candidatus Segetimicrobiaceae</taxon>
        <taxon>Candidatus Segetimicrobium</taxon>
    </lineage>
</organism>
<feature type="compositionally biased region" description="Low complexity" evidence="1">
    <location>
        <begin position="19"/>
        <end position="64"/>
    </location>
</feature>
<sequence>MTREEKIAAAKAKAEAIKAQRAAATPPAAAGTPAPAAPAGAAPVVAKPAPAAGVPGRATAANPGGAPPAAPQSPNVEAFGTLTQSVELRAADSEAQNIERLLGGLGLYRNPLRGTWQLDYRYYAEARKRLLAAGYQVEGRDYLGRPLEKWNPYTRGWTRLAPPE</sequence>
<dbReference type="Proteomes" id="UP000318093">
    <property type="component" value="Unassembled WGS sequence"/>
</dbReference>
<name>A0A537J9V7_9BACT</name>
<feature type="region of interest" description="Disordered" evidence="1">
    <location>
        <begin position="1"/>
        <end position="76"/>
    </location>
</feature>
<comment type="caution">
    <text evidence="2">The sequence shown here is derived from an EMBL/GenBank/DDBJ whole genome shotgun (WGS) entry which is preliminary data.</text>
</comment>
<dbReference type="EMBL" id="VBAN01000267">
    <property type="protein sequence ID" value="TMI80327.1"/>
    <property type="molecule type" value="Genomic_DNA"/>
</dbReference>
<feature type="compositionally biased region" description="Basic and acidic residues" evidence="1">
    <location>
        <begin position="1"/>
        <end position="18"/>
    </location>
</feature>
<reference evidence="2 3" key="1">
    <citation type="journal article" date="2019" name="Nat. Microbiol.">
        <title>Mediterranean grassland soil C-N compound turnover is dependent on rainfall and depth, and is mediated by genomically divergent microorganisms.</title>
        <authorList>
            <person name="Diamond S."/>
            <person name="Andeer P.F."/>
            <person name="Li Z."/>
            <person name="Crits-Christoph A."/>
            <person name="Burstein D."/>
            <person name="Anantharaman K."/>
            <person name="Lane K.R."/>
            <person name="Thomas B.C."/>
            <person name="Pan C."/>
            <person name="Northen T.R."/>
            <person name="Banfield J.F."/>
        </authorList>
    </citation>
    <scope>NUCLEOTIDE SEQUENCE [LARGE SCALE GENOMIC DNA]</scope>
    <source>
        <strain evidence="2">NP_6</strain>
    </source>
</reference>
<accession>A0A537J9V7</accession>
<dbReference type="AlphaFoldDB" id="A0A537J9V7"/>
<proteinExistence type="predicted"/>
<protein>
    <submittedName>
        <fullName evidence="2">Uncharacterized protein</fullName>
    </submittedName>
</protein>
<evidence type="ECO:0000313" key="2">
    <source>
        <dbReference type="EMBL" id="TMI80327.1"/>
    </source>
</evidence>
<gene>
    <name evidence="2" type="ORF">E6H03_08600</name>
</gene>
<evidence type="ECO:0000256" key="1">
    <source>
        <dbReference type="SAM" id="MobiDB-lite"/>
    </source>
</evidence>